<organism evidence="4 5">
    <name type="scientific">Desulfonema limicola</name>
    <dbReference type="NCBI Taxonomy" id="45656"/>
    <lineage>
        <taxon>Bacteria</taxon>
        <taxon>Pseudomonadati</taxon>
        <taxon>Thermodesulfobacteriota</taxon>
        <taxon>Desulfobacteria</taxon>
        <taxon>Desulfobacterales</taxon>
        <taxon>Desulfococcaceae</taxon>
        <taxon>Desulfonema</taxon>
    </lineage>
</organism>
<dbReference type="GO" id="GO:0005737">
    <property type="term" value="C:cytoplasm"/>
    <property type="evidence" value="ECO:0007669"/>
    <property type="project" value="UniProtKB-SubCell"/>
</dbReference>
<dbReference type="EMBL" id="CP061799">
    <property type="protein sequence ID" value="QTA78211.1"/>
    <property type="molecule type" value="Genomic_DNA"/>
</dbReference>
<dbReference type="AlphaFoldDB" id="A0A975B3Q4"/>
<dbReference type="PANTHER" id="PTHR46268:SF6">
    <property type="entry name" value="UNIVERSAL STRESS PROTEIN UP12"/>
    <property type="match status" value="1"/>
</dbReference>
<protein>
    <recommendedName>
        <fullName evidence="2">Universal stress protein</fullName>
    </recommendedName>
</protein>
<dbReference type="KEGG" id="dli:dnl_04280"/>
<keyword evidence="2" id="KW-0963">Cytoplasm</keyword>
<accession>A0A975B3Q4</accession>
<dbReference type="PIRSF" id="PIRSF006276">
    <property type="entry name" value="UspA"/>
    <property type="match status" value="1"/>
</dbReference>
<dbReference type="InterPro" id="IPR006016">
    <property type="entry name" value="UspA"/>
</dbReference>
<name>A0A975B3Q4_9BACT</name>
<keyword evidence="5" id="KW-1185">Reference proteome</keyword>
<dbReference type="InterPro" id="IPR006015">
    <property type="entry name" value="Universal_stress_UspA"/>
</dbReference>
<dbReference type="PANTHER" id="PTHR46268">
    <property type="entry name" value="STRESS RESPONSE PROTEIN NHAX"/>
    <property type="match status" value="1"/>
</dbReference>
<comment type="similarity">
    <text evidence="1 2">Belongs to the universal stress protein A family.</text>
</comment>
<evidence type="ECO:0000259" key="3">
    <source>
        <dbReference type="Pfam" id="PF00582"/>
    </source>
</evidence>
<proteinExistence type="inferred from homology"/>
<feature type="domain" description="UspA" evidence="3">
    <location>
        <begin position="4"/>
        <end position="144"/>
    </location>
</feature>
<dbReference type="RefSeq" id="WP_207690099.1">
    <property type="nucleotide sequence ID" value="NZ_CP061799.1"/>
</dbReference>
<evidence type="ECO:0000256" key="2">
    <source>
        <dbReference type="PIRNR" id="PIRNR006276"/>
    </source>
</evidence>
<dbReference type="Gene3D" id="3.40.50.620">
    <property type="entry name" value="HUPs"/>
    <property type="match status" value="1"/>
</dbReference>
<evidence type="ECO:0000313" key="4">
    <source>
        <dbReference type="EMBL" id="QTA78211.1"/>
    </source>
</evidence>
<dbReference type="CDD" id="cd00293">
    <property type="entry name" value="USP-like"/>
    <property type="match status" value="1"/>
</dbReference>
<dbReference type="Proteomes" id="UP000663720">
    <property type="component" value="Chromosome"/>
</dbReference>
<dbReference type="SUPFAM" id="SSF52402">
    <property type="entry name" value="Adenine nucleotide alpha hydrolases-like"/>
    <property type="match status" value="1"/>
</dbReference>
<dbReference type="Pfam" id="PF00582">
    <property type="entry name" value="Usp"/>
    <property type="match status" value="1"/>
</dbReference>
<sequence length="153" mass="17584">MKEFKKILFPVDLSDTSVKIVPYVETMAEKFDSRVHLLFVARAFQYFNAIYVPNTSIHNLENQIIDGAKIRLKEFQEEHFKNYSNIKIHVAAGDISEEILNYIQSEKIDMLIMGTHGRKGLEKVFFGSVAERVAKISTVPVLLINPYRHGLEV</sequence>
<gene>
    <name evidence="4" type="ORF">dnl_04280</name>
</gene>
<dbReference type="InterPro" id="IPR014729">
    <property type="entry name" value="Rossmann-like_a/b/a_fold"/>
</dbReference>
<evidence type="ECO:0000256" key="1">
    <source>
        <dbReference type="ARBA" id="ARBA00008791"/>
    </source>
</evidence>
<reference evidence="4" key="1">
    <citation type="journal article" date="2021" name="Microb. Physiol.">
        <title>Proteogenomic Insights into the Physiology of Marine, Sulfate-Reducing, Filamentous Desulfonema limicola and Desulfonema magnum.</title>
        <authorList>
            <person name="Schnaars V."/>
            <person name="Wohlbrand L."/>
            <person name="Scheve S."/>
            <person name="Hinrichs C."/>
            <person name="Reinhardt R."/>
            <person name="Rabus R."/>
        </authorList>
    </citation>
    <scope>NUCLEOTIDE SEQUENCE</scope>
    <source>
        <strain evidence="4">5ac10</strain>
    </source>
</reference>
<dbReference type="PRINTS" id="PR01438">
    <property type="entry name" value="UNVRSLSTRESS"/>
</dbReference>
<comment type="subcellular location">
    <subcellularLocation>
        <location evidence="2">Cytoplasm</location>
    </subcellularLocation>
</comment>
<evidence type="ECO:0000313" key="5">
    <source>
        <dbReference type="Proteomes" id="UP000663720"/>
    </source>
</evidence>